<dbReference type="RefSeq" id="WP_377150598.1">
    <property type="nucleotide sequence ID" value="NZ_JBHSAF010000001.1"/>
</dbReference>
<dbReference type="SMART" id="SM00014">
    <property type="entry name" value="acidPPc"/>
    <property type="match status" value="1"/>
</dbReference>
<organism evidence="3 4">
    <name type="scientific">Pseudaeromonas sharmana</name>
    <dbReference type="NCBI Taxonomy" id="328412"/>
    <lineage>
        <taxon>Bacteria</taxon>
        <taxon>Pseudomonadati</taxon>
        <taxon>Pseudomonadota</taxon>
        <taxon>Gammaproteobacteria</taxon>
        <taxon>Aeromonadales</taxon>
        <taxon>Aeromonadaceae</taxon>
        <taxon>Pseudaeromonas</taxon>
    </lineage>
</organism>
<gene>
    <name evidence="3" type="ORF">ACFOSS_03285</name>
</gene>
<name>A0ABV8CK30_9GAMM</name>
<comment type="caution">
    <text evidence="3">The sequence shown here is derived from an EMBL/GenBank/DDBJ whole genome shotgun (WGS) entry which is preliminary data.</text>
</comment>
<dbReference type="InterPro" id="IPR000326">
    <property type="entry name" value="PAP2/HPO"/>
</dbReference>
<dbReference type="Proteomes" id="UP001595692">
    <property type="component" value="Unassembled WGS sequence"/>
</dbReference>
<dbReference type="EMBL" id="JBHSAF010000001">
    <property type="protein sequence ID" value="MFC3912491.1"/>
    <property type="molecule type" value="Genomic_DNA"/>
</dbReference>
<evidence type="ECO:0000259" key="2">
    <source>
        <dbReference type="SMART" id="SM00014"/>
    </source>
</evidence>
<feature type="domain" description="Phosphatidic acid phosphatase type 2/haloperoxidase" evidence="2">
    <location>
        <begin position="57"/>
        <end position="157"/>
    </location>
</feature>
<feature type="signal peptide" evidence="1">
    <location>
        <begin position="1"/>
        <end position="25"/>
    </location>
</feature>
<proteinExistence type="predicted"/>
<evidence type="ECO:0000313" key="3">
    <source>
        <dbReference type="EMBL" id="MFC3912491.1"/>
    </source>
</evidence>
<reference evidence="4" key="1">
    <citation type="journal article" date="2019" name="Int. J. Syst. Evol. Microbiol.">
        <title>The Global Catalogue of Microorganisms (GCM) 10K type strain sequencing project: providing services to taxonomists for standard genome sequencing and annotation.</title>
        <authorList>
            <consortium name="The Broad Institute Genomics Platform"/>
            <consortium name="The Broad Institute Genome Sequencing Center for Infectious Disease"/>
            <person name="Wu L."/>
            <person name="Ma J."/>
        </authorList>
    </citation>
    <scope>NUCLEOTIDE SEQUENCE [LARGE SCALE GENOMIC DNA]</scope>
    <source>
        <strain evidence="4">CCUG 54939</strain>
    </source>
</reference>
<keyword evidence="4" id="KW-1185">Reference proteome</keyword>
<dbReference type="Pfam" id="PF01569">
    <property type="entry name" value="PAP2"/>
    <property type="match status" value="1"/>
</dbReference>
<accession>A0ABV8CK30</accession>
<dbReference type="SUPFAM" id="SSF48317">
    <property type="entry name" value="Acid phosphatase/Vanadium-dependent haloperoxidase"/>
    <property type="match status" value="1"/>
</dbReference>
<protein>
    <submittedName>
        <fullName evidence="3">Phosphatase PAP2 family protein</fullName>
    </submittedName>
</protein>
<evidence type="ECO:0000313" key="4">
    <source>
        <dbReference type="Proteomes" id="UP001595692"/>
    </source>
</evidence>
<keyword evidence="1" id="KW-0732">Signal</keyword>
<feature type="chain" id="PRO_5045888158" evidence="1">
    <location>
        <begin position="26"/>
        <end position="183"/>
    </location>
</feature>
<dbReference type="InterPro" id="IPR036938">
    <property type="entry name" value="PAP2/HPO_sf"/>
</dbReference>
<dbReference type="Gene3D" id="1.20.144.10">
    <property type="entry name" value="Phosphatidic acid phosphatase type 2/haloperoxidase"/>
    <property type="match status" value="1"/>
</dbReference>
<dbReference type="CDD" id="cd03394">
    <property type="entry name" value="PAP2_like_5"/>
    <property type="match status" value="1"/>
</dbReference>
<evidence type="ECO:0000256" key="1">
    <source>
        <dbReference type="SAM" id="SignalP"/>
    </source>
</evidence>
<sequence>MSSFSRLALACAIASTGLVATPAQALSHDQWDKVSDYATYSLAATALALPAWEQDWQGIKEATYSMGAGGIVSEMTKAAVHEQRPDGSGDDSFPSNHATVAFAAATNLTIRYGWDAALPSYGVASLVAVGRVEAKKHYWHDVLAGAALGSLSGYLLTTRLDDDLTLLPLLGPHETGLLVSFNW</sequence>